<keyword evidence="6" id="KW-1185">Reference proteome</keyword>
<name>A0A5E4PQZ1_9NEOP</name>
<dbReference type="Gene3D" id="3.40.1800.20">
    <property type="match status" value="1"/>
</dbReference>
<proteinExistence type="predicted"/>
<evidence type="ECO:0000259" key="4">
    <source>
        <dbReference type="PROSITE" id="PS51915"/>
    </source>
</evidence>
<protein>
    <submittedName>
        <fullName evidence="5">Uncharacterized protein</fullName>
    </submittedName>
</protein>
<evidence type="ECO:0000259" key="3">
    <source>
        <dbReference type="PROSITE" id="PS50157"/>
    </source>
</evidence>
<accession>A0A5E4PQZ1</accession>
<dbReference type="Pfam" id="PF07776">
    <property type="entry name" value="zf-AD"/>
    <property type="match status" value="1"/>
</dbReference>
<sequence>MDLANFCRLCGKEEDLLKDLNDENNIGILKMVKDLIQITVTENDELPTKVCIHCEEKLVSFQLFILECNKVQETFQSMCLTNIGVIKEESPSARKPPHNIKAEVKDESVAANEIETFQTDDLIVEASFYDADDDGGFNTDCESDIISLSTLKQSETKSNQRENKNNGKINMYKCKNNTSLNINDYVKMSCEECSKTFKNWQTFCYHAKNKHTQKAVAYCFCGYAVTSKTLLFEHLAEHQIKLDLKNETRLEKTKSKIRTSDLIKFVCDFCNRKHSSWYSLERHCQYKHNSKPSVYCACGVHINSKTTMYSHVDSHRKPDCIR</sequence>
<evidence type="ECO:0000313" key="5">
    <source>
        <dbReference type="EMBL" id="VVC87510.1"/>
    </source>
</evidence>
<feature type="binding site" evidence="2">
    <location>
        <position position="10"/>
    </location>
    <ligand>
        <name>Zn(2+)</name>
        <dbReference type="ChEBI" id="CHEBI:29105"/>
    </ligand>
</feature>
<evidence type="ECO:0000256" key="1">
    <source>
        <dbReference type="PROSITE-ProRule" id="PRU00042"/>
    </source>
</evidence>
<feature type="binding site" evidence="2">
    <location>
        <position position="51"/>
    </location>
    <ligand>
        <name>Zn(2+)</name>
        <dbReference type="ChEBI" id="CHEBI:29105"/>
    </ligand>
</feature>
<dbReference type="InterPro" id="IPR012934">
    <property type="entry name" value="Znf_AD"/>
</dbReference>
<feature type="domain" description="C2H2-type" evidence="3">
    <location>
        <begin position="188"/>
        <end position="216"/>
    </location>
</feature>
<feature type="binding site" evidence="2">
    <location>
        <position position="54"/>
    </location>
    <ligand>
        <name>Zn(2+)</name>
        <dbReference type="ChEBI" id="CHEBI:29105"/>
    </ligand>
</feature>
<gene>
    <name evidence="5" type="ORF">LSINAPIS_LOCUS1097</name>
</gene>
<feature type="binding site" evidence="2">
    <location>
        <position position="7"/>
    </location>
    <ligand>
        <name>Zn(2+)</name>
        <dbReference type="ChEBI" id="CHEBI:29105"/>
    </ligand>
</feature>
<reference evidence="5 6" key="1">
    <citation type="submission" date="2017-07" db="EMBL/GenBank/DDBJ databases">
        <authorList>
            <person name="Talla V."/>
            <person name="Backstrom N."/>
        </authorList>
    </citation>
    <scope>NUCLEOTIDE SEQUENCE [LARGE SCALE GENOMIC DNA]</scope>
</reference>
<keyword evidence="2" id="KW-0479">Metal-binding</keyword>
<evidence type="ECO:0000313" key="6">
    <source>
        <dbReference type="Proteomes" id="UP000324832"/>
    </source>
</evidence>
<keyword evidence="2" id="KW-0862">Zinc</keyword>
<dbReference type="PROSITE" id="PS51915">
    <property type="entry name" value="ZAD"/>
    <property type="match status" value="1"/>
</dbReference>
<dbReference type="SUPFAM" id="SSF57716">
    <property type="entry name" value="Glucocorticoid receptor-like (DNA-binding domain)"/>
    <property type="match status" value="1"/>
</dbReference>
<dbReference type="EMBL" id="FZQP02000127">
    <property type="protein sequence ID" value="VVC87510.1"/>
    <property type="molecule type" value="Genomic_DNA"/>
</dbReference>
<organism evidence="5 6">
    <name type="scientific">Leptidea sinapis</name>
    <dbReference type="NCBI Taxonomy" id="189913"/>
    <lineage>
        <taxon>Eukaryota</taxon>
        <taxon>Metazoa</taxon>
        <taxon>Ecdysozoa</taxon>
        <taxon>Arthropoda</taxon>
        <taxon>Hexapoda</taxon>
        <taxon>Insecta</taxon>
        <taxon>Pterygota</taxon>
        <taxon>Neoptera</taxon>
        <taxon>Endopterygota</taxon>
        <taxon>Lepidoptera</taxon>
        <taxon>Glossata</taxon>
        <taxon>Ditrysia</taxon>
        <taxon>Papilionoidea</taxon>
        <taxon>Pieridae</taxon>
        <taxon>Dismorphiinae</taxon>
        <taxon>Leptidea</taxon>
    </lineage>
</organism>
<dbReference type="SMART" id="SM00868">
    <property type="entry name" value="zf-AD"/>
    <property type="match status" value="1"/>
</dbReference>
<dbReference type="GO" id="GO:0005634">
    <property type="term" value="C:nucleus"/>
    <property type="evidence" value="ECO:0007669"/>
    <property type="project" value="InterPro"/>
</dbReference>
<dbReference type="AlphaFoldDB" id="A0A5E4PQZ1"/>
<keyword evidence="1" id="KW-0863">Zinc-finger</keyword>
<evidence type="ECO:0000256" key="2">
    <source>
        <dbReference type="PROSITE-ProRule" id="PRU01263"/>
    </source>
</evidence>
<dbReference type="PROSITE" id="PS00028">
    <property type="entry name" value="ZINC_FINGER_C2H2_1"/>
    <property type="match status" value="1"/>
</dbReference>
<dbReference type="InterPro" id="IPR013087">
    <property type="entry name" value="Znf_C2H2_type"/>
</dbReference>
<feature type="domain" description="ZAD" evidence="4">
    <location>
        <begin position="5"/>
        <end position="78"/>
    </location>
</feature>
<dbReference type="SMART" id="SM00355">
    <property type="entry name" value="ZnF_C2H2"/>
    <property type="match status" value="3"/>
</dbReference>
<dbReference type="PROSITE" id="PS50157">
    <property type="entry name" value="ZINC_FINGER_C2H2_2"/>
    <property type="match status" value="1"/>
</dbReference>
<dbReference type="Proteomes" id="UP000324832">
    <property type="component" value="Unassembled WGS sequence"/>
</dbReference>
<dbReference type="GO" id="GO:0008270">
    <property type="term" value="F:zinc ion binding"/>
    <property type="evidence" value="ECO:0007669"/>
    <property type="project" value="UniProtKB-UniRule"/>
</dbReference>